<dbReference type="RefSeq" id="XP_024718760.1">
    <property type="nucleotide sequence ID" value="XM_024865870.1"/>
</dbReference>
<dbReference type="GeneID" id="36573951"/>
<dbReference type="EMBL" id="KZ679014">
    <property type="protein sequence ID" value="PSS12769.1"/>
    <property type="molecule type" value="Genomic_DNA"/>
</dbReference>
<dbReference type="AlphaFoldDB" id="A0A2T3AVT6"/>
<dbReference type="InterPro" id="IPR010686">
    <property type="entry name" value="OBAP-like"/>
</dbReference>
<organism evidence="2 3">
    <name type="scientific">Amorphotheca resinae ATCC 22711</name>
    <dbReference type="NCBI Taxonomy" id="857342"/>
    <lineage>
        <taxon>Eukaryota</taxon>
        <taxon>Fungi</taxon>
        <taxon>Dikarya</taxon>
        <taxon>Ascomycota</taxon>
        <taxon>Pezizomycotina</taxon>
        <taxon>Leotiomycetes</taxon>
        <taxon>Helotiales</taxon>
        <taxon>Amorphothecaceae</taxon>
        <taxon>Amorphotheca</taxon>
    </lineage>
</organism>
<evidence type="ECO:0000256" key="1">
    <source>
        <dbReference type="ARBA" id="ARBA00009740"/>
    </source>
</evidence>
<keyword evidence="3" id="KW-1185">Reference proteome</keyword>
<dbReference type="Proteomes" id="UP000241818">
    <property type="component" value="Unassembled WGS sequence"/>
</dbReference>
<dbReference type="PANTHER" id="PTHR31360">
    <property type="match status" value="1"/>
</dbReference>
<dbReference type="PANTHER" id="PTHR31360:SF0">
    <property type="entry name" value="OIL BODY-ASSOCIATED PROTEIN 1B"/>
    <property type="match status" value="1"/>
</dbReference>
<name>A0A2T3AVT6_AMORE</name>
<gene>
    <name evidence="2" type="ORF">M430DRAFT_29358</name>
</gene>
<evidence type="ECO:0008006" key="4">
    <source>
        <dbReference type="Google" id="ProtNLM"/>
    </source>
</evidence>
<evidence type="ECO:0000313" key="3">
    <source>
        <dbReference type="Proteomes" id="UP000241818"/>
    </source>
</evidence>
<dbReference type="Pfam" id="PF06884">
    <property type="entry name" value="DUF1264"/>
    <property type="match status" value="1"/>
</dbReference>
<reference evidence="2 3" key="1">
    <citation type="journal article" date="2018" name="New Phytol.">
        <title>Comparative genomics and transcriptomics depict ericoid mycorrhizal fungi as versatile saprotrophs and plant mutualists.</title>
        <authorList>
            <person name="Martino E."/>
            <person name="Morin E."/>
            <person name="Grelet G.A."/>
            <person name="Kuo A."/>
            <person name="Kohler A."/>
            <person name="Daghino S."/>
            <person name="Barry K.W."/>
            <person name="Cichocki N."/>
            <person name="Clum A."/>
            <person name="Dockter R.B."/>
            <person name="Hainaut M."/>
            <person name="Kuo R.C."/>
            <person name="LaButti K."/>
            <person name="Lindahl B.D."/>
            <person name="Lindquist E.A."/>
            <person name="Lipzen A."/>
            <person name="Khouja H.R."/>
            <person name="Magnuson J."/>
            <person name="Murat C."/>
            <person name="Ohm R.A."/>
            <person name="Singer S.W."/>
            <person name="Spatafora J.W."/>
            <person name="Wang M."/>
            <person name="Veneault-Fourrey C."/>
            <person name="Henrissat B."/>
            <person name="Grigoriev I.V."/>
            <person name="Martin F.M."/>
            <person name="Perotto S."/>
        </authorList>
    </citation>
    <scope>NUCLEOTIDE SEQUENCE [LARGE SCALE GENOMIC DNA]</scope>
    <source>
        <strain evidence="2 3">ATCC 22711</strain>
    </source>
</reference>
<protein>
    <recommendedName>
        <fullName evidence="4">DUF1264 domain protein</fullName>
    </recommendedName>
</protein>
<dbReference type="OrthoDB" id="1901244at2759"/>
<proteinExistence type="inferred from homology"/>
<sequence>MASGADTIGPRWQQFKPLHNVCEFLHALHVYAEDANKGITRFVEANHFCSHARKDLRQCLIYDSNAKDARLIGVEYMIPKHVYLTLDPEEQKLWHSHEFEVKSGMLVFPKPDGWDTEEWEKAELAAMKEVVGLYGKTWHFWQTDLGHEVPLGYPTLMGSFTHADQLHMDEALKRRDQQFGISYKQKAAARADIPPPGVHENADYWWKSNR</sequence>
<dbReference type="InParanoid" id="A0A2T3AVT6"/>
<dbReference type="STRING" id="857342.A0A2T3AVT6"/>
<accession>A0A2T3AVT6</accession>
<evidence type="ECO:0000313" key="2">
    <source>
        <dbReference type="EMBL" id="PSS12769.1"/>
    </source>
</evidence>
<comment type="similarity">
    <text evidence="1">Belongs to the OBAP family.</text>
</comment>